<dbReference type="AlphaFoldDB" id="A0A3N4GJ81"/>
<dbReference type="GO" id="GO:0003677">
    <property type="term" value="F:DNA binding"/>
    <property type="evidence" value="ECO:0007669"/>
    <property type="project" value="UniProtKB-KW"/>
</dbReference>
<dbReference type="NCBIfam" id="TIGR00180">
    <property type="entry name" value="parB_part"/>
    <property type="match status" value="1"/>
</dbReference>
<evidence type="ECO:0000256" key="1">
    <source>
        <dbReference type="ARBA" id="ARBA00004453"/>
    </source>
</evidence>
<comment type="caution">
    <text evidence="7">The sequence shown here is derived from an EMBL/GenBank/DDBJ whole genome shotgun (WGS) entry which is preliminary data.</text>
</comment>
<dbReference type="PANTHER" id="PTHR33375">
    <property type="entry name" value="CHROMOSOME-PARTITIONING PROTEIN PARB-RELATED"/>
    <property type="match status" value="1"/>
</dbReference>
<accession>A0A3N4GJ81</accession>
<name>A0A3N4GJ81_9LACT</name>
<sequence length="320" mass="35955">MVKQTNKHNKGLGRGIDAFFGGDSIFSPEEVTETNTETTEVTEEVSEPAVTSDKMVQEIELGEIRPNPYQPRHQFDEDALNDLAKSIQEQGIFQPITLRKSTIKGYEIIAGERRFRAAKIAGLSTVPAIVREFTDEQMIEASIIENLQREDLTALEEALAYQQLIDVLDITQEQAAQRLGKSRAYIANHLRLLGLSDDIKALVQSGDLSAGQARTILGLKSKKDQSRLAKKVVAEGITVRQLEKMVQTLNEPADKEVKKDDDKKPAVPAYIRESEDRLMDKFGTNVQINTRGKRGKIEIEYLSEEDLTRILDILNIKFED</sequence>
<proteinExistence type="inferred from homology"/>
<dbReference type="CDD" id="cd16393">
    <property type="entry name" value="SPO0J_N"/>
    <property type="match status" value="1"/>
</dbReference>
<dbReference type="SUPFAM" id="SSF109709">
    <property type="entry name" value="KorB DNA-binding domain-like"/>
    <property type="match status" value="1"/>
</dbReference>
<dbReference type="InterPro" id="IPR050336">
    <property type="entry name" value="Chromosome_partition/occlusion"/>
</dbReference>
<feature type="domain" description="ParB-like N-terminal" evidence="6">
    <location>
        <begin position="57"/>
        <end position="147"/>
    </location>
</feature>
<dbReference type="GO" id="GO:0045881">
    <property type="term" value="P:positive regulation of sporulation resulting in formation of a cellular spore"/>
    <property type="evidence" value="ECO:0007669"/>
    <property type="project" value="TreeGrafter"/>
</dbReference>
<dbReference type="RefSeq" id="WP_123779883.1">
    <property type="nucleotide sequence ID" value="NZ_RKMG01000012.1"/>
</dbReference>
<dbReference type="GO" id="GO:0005694">
    <property type="term" value="C:chromosome"/>
    <property type="evidence" value="ECO:0007669"/>
    <property type="project" value="TreeGrafter"/>
</dbReference>
<dbReference type="GO" id="GO:0007059">
    <property type="term" value="P:chromosome segregation"/>
    <property type="evidence" value="ECO:0007669"/>
    <property type="project" value="UniProtKB-KW"/>
</dbReference>
<dbReference type="Gene3D" id="1.10.10.2830">
    <property type="match status" value="1"/>
</dbReference>
<gene>
    <name evidence="7" type="ORF">EF384_05020</name>
</gene>
<dbReference type="GO" id="GO:0009295">
    <property type="term" value="C:nucleoid"/>
    <property type="evidence" value="ECO:0007669"/>
    <property type="project" value="UniProtKB-SubCell"/>
</dbReference>
<dbReference type="InterPro" id="IPR036086">
    <property type="entry name" value="ParB/Sulfiredoxin_sf"/>
</dbReference>
<evidence type="ECO:0000313" key="8">
    <source>
        <dbReference type="Proteomes" id="UP000273977"/>
    </source>
</evidence>
<dbReference type="Pfam" id="PF23552">
    <property type="entry name" value="ParB_C"/>
    <property type="match status" value="1"/>
</dbReference>
<keyword evidence="8" id="KW-1185">Reference proteome</keyword>
<keyword evidence="4" id="KW-0238">DNA-binding</keyword>
<evidence type="ECO:0000313" key="7">
    <source>
        <dbReference type="EMBL" id="RPA60616.1"/>
    </source>
</evidence>
<comment type="subcellular location">
    <subcellularLocation>
        <location evidence="1">Cytoplasm</location>
        <location evidence="1">Nucleoid</location>
    </subcellularLocation>
</comment>
<dbReference type="InterPro" id="IPR003115">
    <property type="entry name" value="ParB_N"/>
</dbReference>
<dbReference type="Gene3D" id="3.90.1530.30">
    <property type="match status" value="1"/>
</dbReference>
<dbReference type="Proteomes" id="UP000273977">
    <property type="component" value="Unassembled WGS sequence"/>
</dbReference>
<dbReference type="SMART" id="SM00470">
    <property type="entry name" value="ParB"/>
    <property type="match status" value="1"/>
</dbReference>
<dbReference type="Pfam" id="PF02195">
    <property type="entry name" value="ParB_N"/>
    <property type="match status" value="1"/>
</dbReference>
<organism evidence="7 8">
    <name type="scientific">Aerococcus agrisoli</name>
    <dbReference type="NCBI Taxonomy" id="2487350"/>
    <lineage>
        <taxon>Bacteria</taxon>
        <taxon>Bacillati</taxon>
        <taxon>Bacillota</taxon>
        <taxon>Bacilli</taxon>
        <taxon>Lactobacillales</taxon>
        <taxon>Aerococcaceae</taxon>
        <taxon>Aerococcus</taxon>
    </lineage>
</organism>
<evidence type="ECO:0000259" key="6">
    <source>
        <dbReference type="SMART" id="SM00470"/>
    </source>
</evidence>
<reference evidence="7 8" key="1">
    <citation type="submission" date="2018-11" db="EMBL/GenBank/DDBJ databases">
        <title>Aerococcus sp. SJQ22, whole genome shotgun sequence.</title>
        <authorList>
            <person name="Sun L."/>
            <person name="Gao X."/>
            <person name="Chen W."/>
            <person name="Huang K."/>
        </authorList>
    </citation>
    <scope>NUCLEOTIDE SEQUENCE [LARGE SCALE GENOMIC DNA]</scope>
    <source>
        <strain evidence="7 8">SJQ22</strain>
    </source>
</reference>
<keyword evidence="3" id="KW-0159">Chromosome partition</keyword>
<evidence type="ECO:0000256" key="3">
    <source>
        <dbReference type="ARBA" id="ARBA00022829"/>
    </source>
</evidence>
<evidence type="ECO:0000256" key="4">
    <source>
        <dbReference type="ARBA" id="ARBA00023125"/>
    </source>
</evidence>
<dbReference type="Pfam" id="PF17762">
    <property type="entry name" value="HTH_ParB"/>
    <property type="match status" value="1"/>
</dbReference>
<feature type="region of interest" description="Disordered" evidence="5">
    <location>
        <begin position="26"/>
        <end position="47"/>
    </location>
</feature>
<dbReference type="OrthoDB" id="9802051at2"/>
<dbReference type="FunFam" id="3.90.1530.30:FF:000001">
    <property type="entry name" value="Chromosome partitioning protein ParB"/>
    <property type="match status" value="1"/>
</dbReference>
<protein>
    <submittedName>
        <fullName evidence="7">ParB/RepB/Spo0J family partition protein</fullName>
    </submittedName>
</protein>
<dbReference type="FunFam" id="1.10.10.2830:FF:000001">
    <property type="entry name" value="Chromosome partitioning protein ParB"/>
    <property type="match status" value="1"/>
</dbReference>
<dbReference type="InterPro" id="IPR004437">
    <property type="entry name" value="ParB/RepB/Spo0J"/>
</dbReference>
<evidence type="ECO:0000256" key="5">
    <source>
        <dbReference type="SAM" id="MobiDB-lite"/>
    </source>
</evidence>
<dbReference type="InterPro" id="IPR041468">
    <property type="entry name" value="HTH_ParB/Spo0J"/>
</dbReference>
<dbReference type="PANTHER" id="PTHR33375:SF1">
    <property type="entry name" value="CHROMOSOME-PARTITIONING PROTEIN PARB-RELATED"/>
    <property type="match status" value="1"/>
</dbReference>
<comment type="similarity">
    <text evidence="2">Belongs to the ParB family.</text>
</comment>
<evidence type="ECO:0000256" key="2">
    <source>
        <dbReference type="ARBA" id="ARBA00006295"/>
    </source>
</evidence>
<dbReference type="InterPro" id="IPR057240">
    <property type="entry name" value="ParB_dimer_C"/>
</dbReference>
<dbReference type="EMBL" id="RKMG01000012">
    <property type="protein sequence ID" value="RPA60616.1"/>
    <property type="molecule type" value="Genomic_DNA"/>
</dbReference>
<dbReference type="SUPFAM" id="SSF110849">
    <property type="entry name" value="ParB/Sulfiredoxin"/>
    <property type="match status" value="1"/>
</dbReference>